<evidence type="ECO:0000313" key="1">
    <source>
        <dbReference type="EMBL" id="KAG0146213.1"/>
    </source>
</evidence>
<proteinExistence type="predicted"/>
<keyword evidence="2" id="KW-1185">Reference proteome</keyword>
<gene>
    <name evidence="1" type="ORF">CROQUDRAFT_92979</name>
</gene>
<organism evidence="1 2">
    <name type="scientific">Cronartium quercuum f. sp. fusiforme G11</name>
    <dbReference type="NCBI Taxonomy" id="708437"/>
    <lineage>
        <taxon>Eukaryota</taxon>
        <taxon>Fungi</taxon>
        <taxon>Dikarya</taxon>
        <taxon>Basidiomycota</taxon>
        <taxon>Pucciniomycotina</taxon>
        <taxon>Pucciniomycetes</taxon>
        <taxon>Pucciniales</taxon>
        <taxon>Coleosporiaceae</taxon>
        <taxon>Cronartium</taxon>
    </lineage>
</organism>
<name>A0A9P6TD26_9BASI</name>
<dbReference type="Proteomes" id="UP000886653">
    <property type="component" value="Unassembled WGS sequence"/>
</dbReference>
<accession>A0A9P6TD26</accession>
<evidence type="ECO:0000313" key="2">
    <source>
        <dbReference type="Proteomes" id="UP000886653"/>
    </source>
</evidence>
<reference evidence="1" key="1">
    <citation type="submission" date="2013-11" db="EMBL/GenBank/DDBJ databases">
        <title>Genome sequence of the fusiform rust pathogen reveals effectors for host alternation and coevolution with pine.</title>
        <authorList>
            <consortium name="DOE Joint Genome Institute"/>
            <person name="Smith K."/>
            <person name="Pendleton A."/>
            <person name="Kubisiak T."/>
            <person name="Anderson C."/>
            <person name="Salamov A."/>
            <person name="Aerts A."/>
            <person name="Riley R."/>
            <person name="Clum A."/>
            <person name="Lindquist E."/>
            <person name="Ence D."/>
            <person name="Campbell M."/>
            <person name="Kronenberg Z."/>
            <person name="Feau N."/>
            <person name="Dhillon B."/>
            <person name="Hamelin R."/>
            <person name="Burleigh J."/>
            <person name="Smith J."/>
            <person name="Yandell M."/>
            <person name="Nelson C."/>
            <person name="Grigoriev I."/>
            <person name="Davis J."/>
        </authorList>
    </citation>
    <scope>NUCLEOTIDE SEQUENCE</scope>
    <source>
        <strain evidence="1">G11</strain>
    </source>
</reference>
<dbReference type="AlphaFoldDB" id="A0A9P6TD26"/>
<protein>
    <submittedName>
        <fullName evidence="1">Uncharacterized protein</fullName>
    </submittedName>
</protein>
<dbReference type="EMBL" id="MU167264">
    <property type="protein sequence ID" value="KAG0146213.1"/>
    <property type="molecule type" value="Genomic_DNA"/>
</dbReference>
<comment type="caution">
    <text evidence="1">The sequence shown here is derived from an EMBL/GenBank/DDBJ whole genome shotgun (WGS) entry which is preliminary data.</text>
</comment>
<sequence length="153" mass="16911">MPTVPHSSLPEAILMETTSIPGNSAFRSNWLIGEAIKAMNVVNSLVASQILQLIQMTSIQNQMRDPREPNTIDFRTMNSMPDTTQLGRISNTSNQQPINKGGLTVQPGGLNIQQTMGLPAALHKNFQDLQGTIPLTTMDLRWKEEAANWQAEQ</sequence>